<keyword evidence="3" id="KW-1185">Reference proteome</keyword>
<name>A0A9Q3KDH6_9BASI</name>
<sequence>MNSYFHIKSFMGQEKTIELLGGWSPFSCKDKVKKIKNWLKNQSLLFIDQKNELEEGQVVSTSSRNIQREAQRTSEEEEMSQEPLGKGKRRSKLGQTLPTRVQDPQIGAFSHGHCLQYGQDSYGIHSQRAGKDEKEFSTQITQEIQFVKSSIDVELGKFDAKLNKITSDISELKRNDKNYTEWYKLTHVKLDSITNTCDRIKSKCKAQNDEMEELEF</sequence>
<dbReference type="Proteomes" id="UP000765509">
    <property type="component" value="Unassembled WGS sequence"/>
</dbReference>
<gene>
    <name evidence="2" type="ORF">O181_119113</name>
</gene>
<organism evidence="2 3">
    <name type="scientific">Austropuccinia psidii MF-1</name>
    <dbReference type="NCBI Taxonomy" id="1389203"/>
    <lineage>
        <taxon>Eukaryota</taxon>
        <taxon>Fungi</taxon>
        <taxon>Dikarya</taxon>
        <taxon>Basidiomycota</taxon>
        <taxon>Pucciniomycotina</taxon>
        <taxon>Pucciniomycetes</taxon>
        <taxon>Pucciniales</taxon>
        <taxon>Sphaerophragmiaceae</taxon>
        <taxon>Austropuccinia</taxon>
    </lineage>
</organism>
<dbReference type="EMBL" id="AVOT02105011">
    <property type="protein sequence ID" value="MBW0579398.1"/>
    <property type="molecule type" value="Genomic_DNA"/>
</dbReference>
<protein>
    <submittedName>
        <fullName evidence="2">Uncharacterized protein</fullName>
    </submittedName>
</protein>
<dbReference type="AlphaFoldDB" id="A0A9Q3KDH6"/>
<evidence type="ECO:0000313" key="2">
    <source>
        <dbReference type="EMBL" id="MBW0579398.1"/>
    </source>
</evidence>
<accession>A0A9Q3KDH6</accession>
<evidence type="ECO:0000313" key="3">
    <source>
        <dbReference type="Proteomes" id="UP000765509"/>
    </source>
</evidence>
<evidence type="ECO:0000256" key="1">
    <source>
        <dbReference type="SAM" id="MobiDB-lite"/>
    </source>
</evidence>
<comment type="caution">
    <text evidence="2">The sequence shown here is derived from an EMBL/GenBank/DDBJ whole genome shotgun (WGS) entry which is preliminary data.</text>
</comment>
<reference evidence="2" key="1">
    <citation type="submission" date="2021-03" db="EMBL/GenBank/DDBJ databases">
        <title>Draft genome sequence of rust myrtle Austropuccinia psidii MF-1, a brazilian biotype.</title>
        <authorList>
            <person name="Quecine M.C."/>
            <person name="Pachon D.M.R."/>
            <person name="Bonatelli M.L."/>
            <person name="Correr F.H."/>
            <person name="Franceschini L.M."/>
            <person name="Leite T.F."/>
            <person name="Margarido G.R.A."/>
            <person name="Almeida C.A."/>
            <person name="Ferrarezi J.A."/>
            <person name="Labate C.A."/>
        </authorList>
    </citation>
    <scope>NUCLEOTIDE SEQUENCE</scope>
    <source>
        <strain evidence="2">MF-1</strain>
    </source>
</reference>
<feature type="region of interest" description="Disordered" evidence="1">
    <location>
        <begin position="57"/>
        <end position="95"/>
    </location>
</feature>
<proteinExistence type="predicted"/>